<dbReference type="EMBL" id="JBHSRJ010000009">
    <property type="protein sequence ID" value="MFC6045676.1"/>
    <property type="molecule type" value="Genomic_DNA"/>
</dbReference>
<evidence type="ECO:0000313" key="2">
    <source>
        <dbReference type="Proteomes" id="UP001596135"/>
    </source>
</evidence>
<accession>A0ABW1LNZ9</accession>
<organism evidence="1 2">
    <name type="scientific">Nocardioides hankookensis</name>
    <dbReference type="NCBI Taxonomy" id="443157"/>
    <lineage>
        <taxon>Bacteria</taxon>
        <taxon>Bacillati</taxon>
        <taxon>Actinomycetota</taxon>
        <taxon>Actinomycetes</taxon>
        <taxon>Propionibacteriales</taxon>
        <taxon>Nocardioidaceae</taxon>
        <taxon>Nocardioides</taxon>
    </lineage>
</organism>
<dbReference type="RefSeq" id="WP_379159309.1">
    <property type="nucleotide sequence ID" value="NZ_JBHSRJ010000009.1"/>
</dbReference>
<reference evidence="2" key="1">
    <citation type="journal article" date="2019" name="Int. J. Syst. Evol. Microbiol.">
        <title>The Global Catalogue of Microorganisms (GCM) 10K type strain sequencing project: providing services to taxonomists for standard genome sequencing and annotation.</title>
        <authorList>
            <consortium name="The Broad Institute Genomics Platform"/>
            <consortium name="The Broad Institute Genome Sequencing Center for Infectious Disease"/>
            <person name="Wu L."/>
            <person name="Ma J."/>
        </authorList>
    </citation>
    <scope>NUCLEOTIDE SEQUENCE [LARGE SCALE GENOMIC DNA]</scope>
    <source>
        <strain evidence="2">CCUG 54522</strain>
    </source>
</reference>
<name>A0ABW1LNZ9_9ACTN</name>
<sequence>MSAWDAAVFDDDLAADVRDEYRDLLEQRVPDAEATKRVVDAFGAVTDDEDRATFWLALAAAQHIVGRLDDAVKAHALQIIDDGVGMELWESVGGADLARRQKMLGRLRAQLTGPQPAPKRVRRPRQVTTDLVAGDILSLTSDSGAVALFRVLRVEDQRDGQRPIVALLDWQGGAATSETVQGLPIRTNEGVFLYADDDPTPHPPAPAVFAPIEDQGRLGWRDAGFVHVARVAPSPGDDDVEMIHGMHWSTMSWLLAAWLERRDGPR</sequence>
<proteinExistence type="predicted"/>
<dbReference type="Proteomes" id="UP001596135">
    <property type="component" value="Unassembled WGS sequence"/>
</dbReference>
<evidence type="ECO:0000313" key="1">
    <source>
        <dbReference type="EMBL" id="MFC6045676.1"/>
    </source>
</evidence>
<protein>
    <submittedName>
        <fullName evidence="1">Uncharacterized protein</fullName>
    </submittedName>
</protein>
<keyword evidence="2" id="KW-1185">Reference proteome</keyword>
<gene>
    <name evidence="1" type="ORF">ACFPYL_21505</name>
</gene>
<comment type="caution">
    <text evidence="1">The sequence shown here is derived from an EMBL/GenBank/DDBJ whole genome shotgun (WGS) entry which is preliminary data.</text>
</comment>